<evidence type="ECO:0000256" key="1">
    <source>
        <dbReference type="SAM" id="MobiDB-lite"/>
    </source>
</evidence>
<sequence>MTTLDTTVTFNPSCNLDTKTSLNIAIEPQLQLESHRFSHRIERQPKRPSAEPPSQTSLSHAPWAGEAVRRRKERRSLGSKRRNKGCFWGRRH</sequence>
<dbReference type="AlphaFoldDB" id="A0A0E9NA42"/>
<reference evidence="2 3" key="2">
    <citation type="journal article" date="2014" name="J. Gen. Appl. Microbiol.">
        <title>The early diverging ascomycetous budding yeast Saitoella complicata has three histone deacetylases belonging to the Clr6, Hos2, and Rpd3 lineages.</title>
        <authorList>
            <person name="Nishida H."/>
            <person name="Matsumoto T."/>
            <person name="Kondo S."/>
            <person name="Hamamoto M."/>
            <person name="Yoshikawa H."/>
        </authorList>
    </citation>
    <scope>NUCLEOTIDE SEQUENCE [LARGE SCALE GENOMIC DNA]</scope>
    <source>
        <strain evidence="2 3">NRRL Y-17804</strain>
    </source>
</reference>
<evidence type="ECO:0000313" key="2">
    <source>
        <dbReference type="EMBL" id="GAO46275.1"/>
    </source>
</evidence>
<dbReference type="EMBL" id="BACD03000003">
    <property type="protein sequence ID" value="GAO46275.1"/>
    <property type="molecule type" value="Genomic_DNA"/>
</dbReference>
<proteinExistence type="predicted"/>
<feature type="region of interest" description="Disordered" evidence="1">
    <location>
        <begin position="35"/>
        <end position="92"/>
    </location>
</feature>
<reference evidence="2 3" key="3">
    <citation type="journal article" date="2015" name="Genome Announc.">
        <title>Draft Genome Sequence of the Archiascomycetous Yeast Saitoella complicata.</title>
        <authorList>
            <person name="Yamauchi K."/>
            <person name="Kondo S."/>
            <person name="Hamamoto M."/>
            <person name="Takahashi Y."/>
            <person name="Ogura Y."/>
            <person name="Hayashi T."/>
            <person name="Nishida H."/>
        </authorList>
    </citation>
    <scope>NUCLEOTIDE SEQUENCE [LARGE SCALE GENOMIC DNA]</scope>
    <source>
        <strain evidence="2 3">NRRL Y-17804</strain>
    </source>
</reference>
<accession>A0A0E9NA42</accession>
<dbReference type="Proteomes" id="UP000033140">
    <property type="component" value="Unassembled WGS sequence"/>
</dbReference>
<feature type="compositionally biased region" description="Basic residues" evidence="1">
    <location>
        <begin position="69"/>
        <end position="92"/>
    </location>
</feature>
<name>A0A0E9NA42_SAICN</name>
<gene>
    <name evidence="2" type="ORF">G7K_0508-t1</name>
</gene>
<reference evidence="2 3" key="1">
    <citation type="journal article" date="2011" name="J. Gen. Appl. Microbiol.">
        <title>Draft genome sequencing of the enigmatic yeast Saitoella complicata.</title>
        <authorList>
            <person name="Nishida H."/>
            <person name="Hamamoto M."/>
            <person name="Sugiyama J."/>
        </authorList>
    </citation>
    <scope>NUCLEOTIDE SEQUENCE [LARGE SCALE GENOMIC DNA]</scope>
    <source>
        <strain evidence="2 3">NRRL Y-17804</strain>
    </source>
</reference>
<keyword evidence="3" id="KW-1185">Reference proteome</keyword>
<comment type="caution">
    <text evidence="2">The sequence shown here is derived from an EMBL/GenBank/DDBJ whole genome shotgun (WGS) entry which is preliminary data.</text>
</comment>
<protein>
    <submittedName>
        <fullName evidence="2">Uncharacterized protein</fullName>
    </submittedName>
</protein>
<evidence type="ECO:0000313" key="3">
    <source>
        <dbReference type="Proteomes" id="UP000033140"/>
    </source>
</evidence>
<feature type="compositionally biased region" description="Basic and acidic residues" evidence="1">
    <location>
        <begin position="35"/>
        <end position="49"/>
    </location>
</feature>
<organism evidence="2 3">
    <name type="scientific">Saitoella complicata (strain BCRC 22490 / CBS 7301 / JCM 7358 / NBRC 10748 / NRRL Y-17804)</name>
    <dbReference type="NCBI Taxonomy" id="698492"/>
    <lineage>
        <taxon>Eukaryota</taxon>
        <taxon>Fungi</taxon>
        <taxon>Dikarya</taxon>
        <taxon>Ascomycota</taxon>
        <taxon>Taphrinomycotina</taxon>
        <taxon>Taphrinomycotina incertae sedis</taxon>
        <taxon>Saitoella</taxon>
    </lineage>
</organism>